<keyword evidence="3" id="KW-1185">Reference proteome</keyword>
<accession>A0A3B0KM86</accession>
<dbReference type="EMBL" id="OUUW01000012">
    <property type="protein sequence ID" value="SPP86946.1"/>
    <property type="molecule type" value="Genomic_DNA"/>
</dbReference>
<reference evidence="3" key="1">
    <citation type="submission" date="2018-01" db="EMBL/GenBank/DDBJ databases">
        <authorList>
            <person name="Alioto T."/>
            <person name="Alioto T."/>
        </authorList>
    </citation>
    <scope>NUCLEOTIDE SEQUENCE [LARGE SCALE GENOMIC DNA]</scope>
</reference>
<feature type="region of interest" description="Disordered" evidence="1">
    <location>
        <begin position="28"/>
        <end position="66"/>
    </location>
</feature>
<sequence>NENENIYYYHYHYYHHHMLHCCSCRCSTPPPPTSSLPSKNRNRNKTTSRESKILGARSPTRTNRNSNAEVTRYSIYFICRTIEENEIQAKPRYIPRYQEKYNTDTEAKRLAAVVSRLLL</sequence>
<evidence type="ECO:0000313" key="2">
    <source>
        <dbReference type="EMBL" id="SPP86946.1"/>
    </source>
</evidence>
<protein>
    <submittedName>
        <fullName evidence="2">Uncharacterized protein</fullName>
    </submittedName>
</protein>
<evidence type="ECO:0000256" key="1">
    <source>
        <dbReference type="SAM" id="MobiDB-lite"/>
    </source>
</evidence>
<feature type="non-terminal residue" evidence="2">
    <location>
        <position position="119"/>
    </location>
</feature>
<dbReference type="AlphaFoldDB" id="A0A3B0KM86"/>
<proteinExistence type="predicted"/>
<gene>
    <name evidence="2" type="ORF">DGUA_6G009257</name>
</gene>
<name>A0A3B0KM86_DROGU</name>
<evidence type="ECO:0000313" key="3">
    <source>
        <dbReference type="Proteomes" id="UP000268350"/>
    </source>
</evidence>
<feature type="non-terminal residue" evidence="2">
    <location>
        <position position="1"/>
    </location>
</feature>
<organism evidence="2 3">
    <name type="scientific">Drosophila guanche</name>
    <name type="common">Fruit fly</name>
    <dbReference type="NCBI Taxonomy" id="7266"/>
    <lineage>
        <taxon>Eukaryota</taxon>
        <taxon>Metazoa</taxon>
        <taxon>Ecdysozoa</taxon>
        <taxon>Arthropoda</taxon>
        <taxon>Hexapoda</taxon>
        <taxon>Insecta</taxon>
        <taxon>Pterygota</taxon>
        <taxon>Neoptera</taxon>
        <taxon>Endopterygota</taxon>
        <taxon>Diptera</taxon>
        <taxon>Brachycera</taxon>
        <taxon>Muscomorpha</taxon>
        <taxon>Ephydroidea</taxon>
        <taxon>Drosophilidae</taxon>
        <taxon>Drosophila</taxon>
        <taxon>Sophophora</taxon>
    </lineage>
</organism>
<dbReference type="Proteomes" id="UP000268350">
    <property type="component" value="Unassembled WGS sequence"/>
</dbReference>